<sequence length="83" mass="10151">MLRDYLKVEKEDQLVEQQSRHDNSQHYSSVTEWVILSKDGQRKGRVSLFDRFTTRRSLERQFPHYAVPIMRVKWWWINLTDAL</sequence>
<reference evidence="1" key="1">
    <citation type="submission" date="2019-04" db="EMBL/GenBank/DDBJ databases">
        <authorList>
            <consortium name="Pathogen Informatics"/>
        </authorList>
    </citation>
    <scope>NUCLEOTIDE SEQUENCE</scope>
    <source>
        <strain evidence="1">NCTC9183</strain>
    </source>
</reference>
<organism evidence="1">
    <name type="scientific">Klebsiella pneumoniae</name>
    <dbReference type="NCBI Taxonomy" id="573"/>
    <lineage>
        <taxon>Bacteria</taxon>
        <taxon>Pseudomonadati</taxon>
        <taxon>Pseudomonadota</taxon>
        <taxon>Gammaproteobacteria</taxon>
        <taxon>Enterobacterales</taxon>
        <taxon>Enterobacteriaceae</taxon>
        <taxon>Klebsiella/Raoultella group</taxon>
        <taxon>Klebsiella</taxon>
        <taxon>Klebsiella pneumoniae complex</taxon>
    </lineage>
</organism>
<name>A0A4P0Y657_KLEPN</name>
<dbReference type="EMBL" id="CABDVL010000003">
    <property type="protein sequence ID" value="VTM55922.1"/>
    <property type="molecule type" value="Genomic_DNA"/>
</dbReference>
<gene>
    <name evidence="1" type="ORF">NCTC9183_03775</name>
</gene>
<evidence type="ECO:0000313" key="1">
    <source>
        <dbReference type="EMBL" id="VTM55922.1"/>
    </source>
</evidence>
<accession>A0A4P0Y657</accession>
<dbReference type="AlphaFoldDB" id="A0A4P0Y657"/>
<protein>
    <submittedName>
        <fullName evidence="1">Uncharacterized protein</fullName>
    </submittedName>
</protein>
<dbReference type="Proteomes" id="UP000507695">
    <property type="component" value="Unassembled WGS sequence"/>
</dbReference>
<proteinExistence type="predicted"/>